<comment type="caution">
    <text evidence="4">The sequence shown here is derived from an EMBL/GenBank/DDBJ whole genome shotgun (WGS) entry which is preliminary data.</text>
</comment>
<gene>
    <name evidence="4" type="ORF">ENY07_10470</name>
</gene>
<dbReference type="InterPro" id="IPR000073">
    <property type="entry name" value="AB_hydrolase_1"/>
</dbReference>
<dbReference type="PANTHER" id="PTHR32268:SF11">
    <property type="entry name" value="HOMOSERINE O-ACETYLTRANSFERASE"/>
    <property type="match status" value="1"/>
</dbReference>
<sequence>MKLGAMRVGGIFLVLALTLAARVPARGQTPMVIYENDLVLHDVTFQNGERMADLKLHYTTLGLPLRDAAGHVLNAVLLLHGTTGTGKNFLAPTLANSLFGPDQPLDTRKYFVVLPDGIGAGGSSKPSDGLHARFPQYGYIDQVELQYRLLGEAFGVTHLRLVLGTSMGGMQTWLWGERHPGFMDALVAIGAMPVAISGRNMLWREMVIRAIRDDPDWRGGEYDPAKPPHLWLETAAPLFALMTSNAERLQQAAPTRGDAIALDNRLVAEGRKWDANDMLYTWESSADYNPAPDLEKITAPLLAINFADDLVNPASLGVMEPAMRRLRAGQYVLIPRGQTYGHQTLNYADIWGHYVAAFLAKYPAQH</sequence>
<evidence type="ECO:0000256" key="1">
    <source>
        <dbReference type="ARBA" id="ARBA00022679"/>
    </source>
</evidence>
<feature type="active site" description="Nucleophile" evidence="2">
    <location>
        <position position="166"/>
    </location>
</feature>
<protein>
    <submittedName>
        <fullName evidence="4">Alpha/beta fold hydrolase</fullName>
    </submittedName>
</protein>
<dbReference type="PANTHER" id="PTHR32268">
    <property type="entry name" value="HOMOSERINE O-ACETYLTRANSFERASE"/>
    <property type="match status" value="1"/>
</dbReference>
<dbReference type="GO" id="GO:0009092">
    <property type="term" value="P:homoserine metabolic process"/>
    <property type="evidence" value="ECO:0007669"/>
    <property type="project" value="TreeGrafter"/>
</dbReference>
<keyword evidence="1" id="KW-0808">Transferase</keyword>
<dbReference type="PIRSF" id="PIRSF000443">
    <property type="entry name" value="Homoser_Ac_trans"/>
    <property type="match status" value="1"/>
</dbReference>
<dbReference type="AlphaFoldDB" id="A0A8J4HB76"/>
<dbReference type="Gene3D" id="3.40.50.1820">
    <property type="entry name" value="alpha/beta hydrolase"/>
    <property type="match status" value="1"/>
</dbReference>
<dbReference type="InterPro" id="IPR029058">
    <property type="entry name" value="AB_hydrolase_fold"/>
</dbReference>
<name>A0A8J4HB76_9PROT</name>
<accession>A0A8J4HB76</accession>
<dbReference type="InterPro" id="IPR008220">
    <property type="entry name" value="HAT_MetX-like"/>
</dbReference>
<reference evidence="4" key="1">
    <citation type="journal article" date="2020" name="mSystems">
        <title>Genome- and Community-Level Interaction Insights into Carbon Utilization and Element Cycling Functions of Hydrothermarchaeota in Hydrothermal Sediment.</title>
        <authorList>
            <person name="Zhou Z."/>
            <person name="Liu Y."/>
            <person name="Xu W."/>
            <person name="Pan J."/>
            <person name="Luo Z.H."/>
            <person name="Li M."/>
        </authorList>
    </citation>
    <scope>NUCLEOTIDE SEQUENCE</scope>
    <source>
        <strain evidence="4">SpSt-997</strain>
    </source>
</reference>
<evidence type="ECO:0000313" key="4">
    <source>
        <dbReference type="EMBL" id="HGC43626.1"/>
    </source>
</evidence>
<proteinExistence type="predicted"/>
<feature type="domain" description="AB hydrolase-1" evidence="3">
    <location>
        <begin position="74"/>
        <end position="244"/>
    </location>
</feature>
<dbReference type="GO" id="GO:0009086">
    <property type="term" value="P:methionine biosynthetic process"/>
    <property type="evidence" value="ECO:0007669"/>
    <property type="project" value="TreeGrafter"/>
</dbReference>
<dbReference type="GO" id="GO:0004414">
    <property type="term" value="F:homoserine O-acetyltransferase activity"/>
    <property type="evidence" value="ECO:0007669"/>
    <property type="project" value="TreeGrafter"/>
</dbReference>
<dbReference type="EMBL" id="DTQM01000202">
    <property type="protein sequence ID" value="HGC43626.1"/>
    <property type="molecule type" value="Genomic_DNA"/>
</dbReference>
<feature type="active site" evidence="2">
    <location>
        <position position="342"/>
    </location>
</feature>
<evidence type="ECO:0000256" key="2">
    <source>
        <dbReference type="PIRSR" id="PIRSR000443-1"/>
    </source>
</evidence>
<keyword evidence="4" id="KW-0378">Hydrolase</keyword>
<dbReference type="Pfam" id="PF00561">
    <property type="entry name" value="Abhydrolase_1"/>
    <property type="match status" value="1"/>
</dbReference>
<dbReference type="GO" id="GO:0016787">
    <property type="term" value="F:hydrolase activity"/>
    <property type="evidence" value="ECO:0007669"/>
    <property type="project" value="UniProtKB-KW"/>
</dbReference>
<dbReference type="NCBIfam" id="NF005071">
    <property type="entry name" value="PRK06489.1"/>
    <property type="match status" value="1"/>
</dbReference>
<evidence type="ECO:0000259" key="3">
    <source>
        <dbReference type="Pfam" id="PF00561"/>
    </source>
</evidence>
<feature type="active site" evidence="2">
    <location>
        <position position="309"/>
    </location>
</feature>
<organism evidence="4">
    <name type="scientific">Acidicaldus sp</name>
    <dbReference type="NCBI Taxonomy" id="1872105"/>
    <lineage>
        <taxon>Bacteria</taxon>
        <taxon>Pseudomonadati</taxon>
        <taxon>Pseudomonadota</taxon>
        <taxon>Alphaproteobacteria</taxon>
        <taxon>Acetobacterales</taxon>
        <taxon>Acetobacteraceae</taxon>
        <taxon>Acidicaldus</taxon>
    </lineage>
</organism>
<dbReference type="SUPFAM" id="SSF53474">
    <property type="entry name" value="alpha/beta-Hydrolases"/>
    <property type="match status" value="1"/>
</dbReference>